<accession>A0A3E1NZE8</accession>
<sequence>MPDTKTVLSIAHYTHEGIYWKQEIVTLGYVHSHGVIINVYVISVEFCGLGILNKTQYRA</sequence>
<dbReference type="AlphaFoldDB" id="A0A3E1NZE8"/>
<dbReference type="Proteomes" id="UP000261174">
    <property type="component" value="Unassembled WGS sequence"/>
</dbReference>
<organism evidence="1 2">
    <name type="scientific">Chitinophaga silvisoli</name>
    <dbReference type="NCBI Taxonomy" id="2291814"/>
    <lineage>
        <taxon>Bacteria</taxon>
        <taxon>Pseudomonadati</taxon>
        <taxon>Bacteroidota</taxon>
        <taxon>Chitinophagia</taxon>
        <taxon>Chitinophagales</taxon>
        <taxon>Chitinophagaceae</taxon>
        <taxon>Chitinophaga</taxon>
    </lineage>
</organism>
<protein>
    <submittedName>
        <fullName evidence="1">Uncharacterized protein</fullName>
    </submittedName>
</protein>
<gene>
    <name evidence="1" type="ORF">DXN04_19965</name>
</gene>
<dbReference type="EMBL" id="QTJV01000007">
    <property type="protein sequence ID" value="RFM33302.1"/>
    <property type="molecule type" value="Genomic_DNA"/>
</dbReference>
<reference evidence="1 2" key="1">
    <citation type="submission" date="2018-08" db="EMBL/GenBank/DDBJ databases">
        <title>Chitinophaga sp. K20C18050901, a novel bacterium isolated from forest soil.</title>
        <authorList>
            <person name="Wang C."/>
        </authorList>
    </citation>
    <scope>NUCLEOTIDE SEQUENCE [LARGE SCALE GENOMIC DNA]</scope>
    <source>
        <strain evidence="1 2">K20C18050901</strain>
    </source>
</reference>
<name>A0A3E1NZE8_9BACT</name>
<proteinExistence type="predicted"/>
<comment type="caution">
    <text evidence="1">The sequence shown here is derived from an EMBL/GenBank/DDBJ whole genome shotgun (WGS) entry which is preliminary data.</text>
</comment>
<keyword evidence="2" id="KW-1185">Reference proteome</keyword>
<evidence type="ECO:0000313" key="2">
    <source>
        <dbReference type="Proteomes" id="UP000261174"/>
    </source>
</evidence>
<evidence type="ECO:0000313" key="1">
    <source>
        <dbReference type="EMBL" id="RFM33302.1"/>
    </source>
</evidence>